<sequence length="90" mass="9974">MDTDEEWAVRIRSLKFESFNAEWLDVVAAPPEQNITTHGLGGHVPGYGGHYDSAELDYADGEVGNYNIGGQRVVANFDDDLGQDIPEEYQ</sequence>
<protein>
    <submittedName>
        <fullName evidence="1">Uncharacterized protein</fullName>
    </submittedName>
</protein>
<accession>A0A699ZRN2</accession>
<dbReference type="Proteomes" id="UP000485058">
    <property type="component" value="Unassembled WGS sequence"/>
</dbReference>
<dbReference type="EMBL" id="BLLF01002819">
    <property type="protein sequence ID" value="GFH25457.1"/>
    <property type="molecule type" value="Genomic_DNA"/>
</dbReference>
<evidence type="ECO:0000313" key="1">
    <source>
        <dbReference type="EMBL" id="GFH25457.1"/>
    </source>
</evidence>
<evidence type="ECO:0000313" key="2">
    <source>
        <dbReference type="Proteomes" id="UP000485058"/>
    </source>
</evidence>
<gene>
    <name evidence="1" type="ORF">HaLaN_23422</name>
</gene>
<dbReference type="AlphaFoldDB" id="A0A699ZRN2"/>
<keyword evidence="2" id="KW-1185">Reference proteome</keyword>
<comment type="caution">
    <text evidence="1">The sequence shown here is derived from an EMBL/GenBank/DDBJ whole genome shotgun (WGS) entry which is preliminary data.</text>
</comment>
<reference evidence="1 2" key="1">
    <citation type="submission" date="2020-02" db="EMBL/GenBank/DDBJ databases">
        <title>Draft genome sequence of Haematococcus lacustris strain NIES-144.</title>
        <authorList>
            <person name="Morimoto D."/>
            <person name="Nakagawa S."/>
            <person name="Yoshida T."/>
            <person name="Sawayama S."/>
        </authorList>
    </citation>
    <scope>NUCLEOTIDE SEQUENCE [LARGE SCALE GENOMIC DNA]</scope>
    <source>
        <strain evidence="1 2">NIES-144</strain>
    </source>
</reference>
<feature type="non-terminal residue" evidence="1">
    <location>
        <position position="1"/>
    </location>
</feature>
<organism evidence="1 2">
    <name type="scientific">Haematococcus lacustris</name>
    <name type="common">Green alga</name>
    <name type="synonym">Haematococcus pluvialis</name>
    <dbReference type="NCBI Taxonomy" id="44745"/>
    <lineage>
        <taxon>Eukaryota</taxon>
        <taxon>Viridiplantae</taxon>
        <taxon>Chlorophyta</taxon>
        <taxon>core chlorophytes</taxon>
        <taxon>Chlorophyceae</taxon>
        <taxon>CS clade</taxon>
        <taxon>Chlamydomonadales</taxon>
        <taxon>Haematococcaceae</taxon>
        <taxon>Haematococcus</taxon>
    </lineage>
</organism>
<name>A0A699ZRN2_HAELA</name>
<proteinExistence type="predicted"/>